<evidence type="ECO:0000313" key="2">
    <source>
        <dbReference type="Proteomes" id="UP001190926"/>
    </source>
</evidence>
<dbReference type="Proteomes" id="UP001190926">
    <property type="component" value="Unassembled WGS sequence"/>
</dbReference>
<keyword evidence="2" id="KW-1185">Reference proteome</keyword>
<evidence type="ECO:0000313" key="1">
    <source>
        <dbReference type="EMBL" id="KAH6831885.1"/>
    </source>
</evidence>
<dbReference type="EMBL" id="SDAM02000081">
    <property type="protein sequence ID" value="KAH6831885.1"/>
    <property type="molecule type" value="Genomic_DNA"/>
</dbReference>
<accession>A0AAD4JEZ5</accession>
<sequence length="81" mass="9586">MANQDNLKKIAQEFVVIEEISKRMRRLQERQPLHETPHVQNSYPIWRGYNNYPAPKTIDSNQAAKKYGGVLVMEGRRKYRV</sequence>
<name>A0AAD4JEZ5_PERFH</name>
<protein>
    <submittedName>
        <fullName evidence="1">Uncharacterized protein</fullName>
    </submittedName>
</protein>
<dbReference type="AlphaFoldDB" id="A0AAD4JEZ5"/>
<comment type="caution">
    <text evidence="1">The sequence shown here is derived from an EMBL/GenBank/DDBJ whole genome shotgun (WGS) entry which is preliminary data.</text>
</comment>
<reference evidence="1 2" key="1">
    <citation type="journal article" date="2021" name="Nat. Commun.">
        <title>Incipient diploidization of the medicinal plant Perilla within 10,000 years.</title>
        <authorList>
            <person name="Zhang Y."/>
            <person name="Shen Q."/>
            <person name="Leng L."/>
            <person name="Zhang D."/>
            <person name="Chen S."/>
            <person name="Shi Y."/>
            <person name="Ning Z."/>
            <person name="Chen S."/>
        </authorList>
    </citation>
    <scope>NUCLEOTIDE SEQUENCE [LARGE SCALE GENOMIC DNA]</scope>
    <source>
        <strain evidence="2">cv. PC099</strain>
    </source>
</reference>
<gene>
    <name evidence="1" type="ORF">C2S53_012760</name>
</gene>
<organism evidence="1 2">
    <name type="scientific">Perilla frutescens var. hirtella</name>
    <name type="common">Perilla citriodora</name>
    <name type="synonym">Perilla setoyensis</name>
    <dbReference type="NCBI Taxonomy" id="608512"/>
    <lineage>
        <taxon>Eukaryota</taxon>
        <taxon>Viridiplantae</taxon>
        <taxon>Streptophyta</taxon>
        <taxon>Embryophyta</taxon>
        <taxon>Tracheophyta</taxon>
        <taxon>Spermatophyta</taxon>
        <taxon>Magnoliopsida</taxon>
        <taxon>eudicotyledons</taxon>
        <taxon>Gunneridae</taxon>
        <taxon>Pentapetalae</taxon>
        <taxon>asterids</taxon>
        <taxon>lamiids</taxon>
        <taxon>Lamiales</taxon>
        <taxon>Lamiaceae</taxon>
        <taxon>Nepetoideae</taxon>
        <taxon>Elsholtzieae</taxon>
        <taxon>Perilla</taxon>
    </lineage>
</organism>
<proteinExistence type="predicted"/>